<dbReference type="AlphaFoldDB" id="D3VCT7"/>
<gene>
    <name evidence="2" type="ordered locus">XNC1_4097</name>
</gene>
<dbReference type="PANTHER" id="PTHR42791">
    <property type="entry name" value="GNAT FAMILY ACETYLTRANSFERASE"/>
    <property type="match status" value="1"/>
</dbReference>
<dbReference type="HOGENOM" id="CLU_093873_0_0_6"/>
<dbReference type="CDD" id="cd04301">
    <property type="entry name" value="NAT_SF"/>
    <property type="match status" value="1"/>
</dbReference>
<reference evidence="2 3" key="1">
    <citation type="journal article" date="2011" name="PLoS ONE">
        <title>The entomopathogenic bacterial endosymbionts xenorhabdus and photorhabdus: convergent lifestyles from divergent genomes.</title>
        <authorList>
            <person name="Chaston J.M."/>
            <person name="Suen G."/>
            <person name="Tucker S.L."/>
            <person name="Andersen A.W."/>
            <person name="Bhasin A."/>
            <person name="Bode E."/>
            <person name="Bode H.B."/>
            <person name="Brachmann A.O."/>
            <person name="Cowles C.E."/>
            <person name="Cowles K.N."/>
            <person name="Darby C."/>
            <person name="de Leon L."/>
            <person name="Drace K."/>
            <person name="Du Z."/>
            <person name="Givaudan A."/>
            <person name="Herbert Tran E.E."/>
            <person name="Jewell K.A."/>
            <person name="Knack J.J."/>
            <person name="Krasomil-Osterfeld K.C."/>
            <person name="Kukor R."/>
            <person name="Lanois A."/>
            <person name="Latreille P."/>
            <person name="Leimgruber N.K."/>
            <person name="Lipke C.M."/>
            <person name="Liu R."/>
            <person name="Lu X."/>
            <person name="Martens E.C."/>
            <person name="Marri P.R."/>
            <person name="Medigue C."/>
            <person name="Menard M.L."/>
            <person name="Miller N.M."/>
            <person name="Morales-Soto N."/>
            <person name="Norton S."/>
            <person name="Ogier J.C."/>
            <person name="Orchard S.S."/>
            <person name="Park D."/>
            <person name="Park Y."/>
            <person name="Qurollo B.A."/>
            <person name="Sugar D.R."/>
            <person name="Richards G.R."/>
            <person name="Rouy Z."/>
            <person name="Slominski B."/>
            <person name="Slominski K."/>
            <person name="Snyder H."/>
            <person name="Tjaden B.C."/>
            <person name="van der Hoeven R."/>
            <person name="Welch R.D."/>
            <person name="Wheeler C."/>
            <person name="Xiang B."/>
            <person name="Barbazuk B."/>
            <person name="Gaudriault S."/>
            <person name="Goodner B."/>
            <person name="Slater S.C."/>
            <person name="Forst S."/>
            <person name="Goldman B.S."/>
            <person name="Goodrich-Blair H."/>
        </authorList>
    </citation>
    <scope>NUCLEOTIDE SEQUENCE [LARGE SCALE GENOMIC DNA]</scope>
    <source>
        <strain evidence="3">ATCC 19061 / DSM 3370 / CCUG 14189 / LMG 1036 / NCIMB 9965 / AN6</strain>
    </source>
</reference>
<dbReference type="STRING" id="406817.XNC1_4097"/>
<dbReference type="GeneID" id="24902301"/>
<dbReference type="InterPro" id="IPR016181">
    <property type="entry name" value="Acyl_CoA_acyltransferase"/>
</dbReference>
<evidence type="ECO:0000313" key="2">
    <source>
        <dbReference type="EMBL" id="CBJ92122.1"/>
    </source>
</evidence>
<dbReference type="KEGG" id="xne:XNC1_4097"/>
<dbReference type="SUPFAM" id="SSF55729">
    <property type="entry name" value="Acyl-CoA N-acyltransferases (Nat)"/>
    <property type="match status" value="1"/>
</dbReference>
<dbReference type="Proteomes" id="UP000008075">
    <property type="component" value="Chromosome"/>
</dbReference>
<sequence length="253" mass="28626">MNKHHLSLAILAHHQIEDYFYSSISKINQYISNNVRAYVTGVEAYILNFLLVIDNHAQVAEDLKKGIRLMDENTSIPFAIYAMEPNSQTLEVIQQAGFILDEDNITTGMKLDLLSWQSNDIPMVEYEIRCVDRCLDDWAIPVESALSGQYQACHQTALDAGKSLQHYALYVDNQPVCALTLSWLGNNIRLDDIGTRVEQQRKGYASVLINYVLNDARQKGAIACYLDAACDGNGLYQRIGFKTLFEYQGFARE</sequence>
<accession>D3VCT7</accession>
<dbReference type="RefSeq" id="WP_013185477.1">
    <property type="nucleotide sequence ID" value="NC_014228.1"/>
</dbReference>
<dbReference type="PROSITE" id="PS51186">
    <property type="entry name" value="GNAT"/>
    <property type="match status" value="1"/>
</dbReference>
<dbReference type="eggNOG" id="COG0456">
    <property type="taxonomic scope" value="Bacteria"/>
</dbReference>
<dbReference type="InterPro" id="IPR052523">
    <property type="entry name" value="Trichothecene_AcTrans"/>
</dbReference>
<organism evidence="2 3">
    <name type="scientific">Xenorhabdus nematophila (strain ATCC 19061 / DSM 3370 / CCUG 14189 / LMG 1036 / NCIMB 9965 / AN6)</name>
    <dbReference type="NCBI Taxonomy" id="406817"/>
    <lineage>
        <taxon>Bacteria</taxon>
        <taxon>Pseudomonadati</taxon>
        <taxon>Pseudomonadota</taxon>
        <taxon>Gammaproteobacteria</taxon>
        <taxon>Enterobacterales</taxon>
        <taxon>Morganellaceae</taxon>
        <taxon>Xenorhabdus</taxon>
    </lineage>
</organism>
<dbReference type="PANTHER" id="PTHR42791:SF1">
    <property type="entry name" value="N-ACETYLTRANSFERASE DOMAIN-CONTAINING PROTEIN"/>
    <property type="match status" value="1"/>
</dbReference>
<name>D3VCT7_XENNA</name>
<evidence type="ECO:0000313" key="3">
    <source>
        <dbReference type="Proteomes" id="UP000008075"/>
    </source>
</evidence>
<dbReference type="Pfam" id="PF00583">
    <property type="entry name" value="Acetyltransf_1"/>
    <property type="match status" value="1"/>
</dbReference>
<feature type="domain" description="N-acetyltransferase" evidence="1">
    <location>
        <begin position="126"/>
        <end position="253"/>
    </location>
</feature>
<dbReference type="GO" id="GO:0016747">
    <property type="term" value="F:acyltransferase activity, transferring groups other than amino-acyl groups"/>
    <property type="evidence" value="ECO:0007669"/>
    <property type="project" value="InterPro"/>
</dbReference>
<protein>
    <submittedName>
        <fullName evidence="2">Acetyltransferase, GNAT family family</fullName>
    </submittedName>
</protein>
<dbReference type="EMBL" id="FN667742">
    <property type="protein sequence ID" value="CBJ92122.1"/>
    <property type="molecule type" value="Genomic_DNA"/>
</dbReference>
<keyword evidence="3" id="KW-1185">Reference proteome</keyword>
<proteinExistence type="predicted"/>
<dbReference type="InterPro" id="IPR000182">
    <property type="entry name" value="GNAT_dom"/>
</dbReference>
<dbReference type="Gene3D" id="3.40.630.30">
    <property type="match status" value="1"/>
</dbReference>
<evidence type="ECO:0000259" key="1">
    <source>
        <dbReference type="PROSITE" id="PS51186"/>
    </source>
</evidence>